<dbReference type="EMBL" id="HG001780">
    <property type="protein sequence ID" value="CDF36486.1"/>
    <property type="molecule type" value="Genomic_DNA"/>
</dbReference>
<protein>
    <submittedName>
        <fullName evidence="1">Uncharacterized protein</fullName>
    </submittedName>
</protein>
<dbReference type="RefSeq" id="XP_005716305.1">
    <property type="nucleotide sequence ID" value="XM_005716248.1"/>
</dbReference>
<dbReference type="Proteomes" id="UP000012073">
    <property type="component" value="Unassembled WGS sequence"/>
</dbReference>
<gene>
    <name evidence="1" type="ORF">CHC_T00004414001</name>
</gene>
<name>R7QGD0_CHOCR</name>
<accession>R7QGD0</accession>
<dbReference type="GeneID" id="17324005"/>
<dbReference type="Gramene" id="CDF36486">
    <property type="protein sequence ID" value="CDF36486"/>
    <property type="gene ID" value="CHC_T00004414001"/>
</dbReference>
<dbReference type="AlphaFoldDB" id="R7QGD0"/>
<keyword evidence="2" id="KW-1185">Reference proteome</keyword>
<proteinExistence type="predicted"/>
<evidence type="ECO:0000313" key="1">
    <source>
        <dbReference type="EMBL" id="CDF36486.1"/>
    </source>
</evidence>
<organism evidence="1 2">
    <name type="scientific">Chondrus crispus</name>
    <name type="common">Carrageen Irish moss</name>
    <name type="synonym">Polymorpha crispa</name>
    <dbReference type="NCBI Taxonomy" id="2769"/>
    <lineage>
        <taxon>Eukaryota</taxon>
        <taxon>Rhodophyta</taxon>
        <taxon>Florideophyceae</taxon>
        <taxon>Rhodymeniophycidae</taxon>
        <taxon>Gigartinales</taxon>
        <taxon>Gigartinaceae</taxon>
        <taxon>Chondrus</taxon>
    </lineage>
</organism>
<dbReference type="KEGG" id="ccp:CHC_T00004414001"/>
<dbReference type="OrthoDB" id="10473544at2759"/>
<sequence length="128" mass="14018">MSLLRASSSLRRAAAAVPRRHLAIASTVGQATDTSKMDFPAPSHVSLSSQAAELASQLTNFYSDPDSVIKIPEETRKVIHADISKRIRSIPDTPLTEDWTDAHITVPSEVRLGDNPYFEAFKKAREAS</sequence>
<evidence type="ECO:0000313" key="2">
    <source>
        <dbReference type="Proteomes" id="UP000012073"/>
    </source>
</evidence>
<reference evidence="2" key="1">
    <citation type="journal article" date="2013" name="Proc. Natl. Acad. Sci. U.S.A.">
        <title>Genome structure and metabolic features in the red seaweed Chondrus crispus shed light on evolution of the Archaeplastida.</title>
        <authorList>
            <person name="Collen J."/>
            <person name="Porcel B."/>
            <person name="Carre W."/>
            <person name="Ball S.G."/>
            <person name="Chaparro C."/>
            <person name="Tonon T."/>
            <person name="Barbeyron T."/>
            <person name="Michel G."/>
            <person name="Noel B."/>
            <person name="Valentin K."/>
            <person name="Elias M."/>
            <person name="Artiguenave F."/>
            <person name="Arun A."/>
            <person name="Aury J.M."/>
            <person name="Barbosa-Neto J.F."/>
            <person name="Bothwell J.H."/>
            <person name="Bouget F.Y."/>
            <person name="Brillet L."/>
            <person name="Cabello-Hurtado F."/>
            <person name="Capella-Gutierrez S."/>
            <person name="Charrier B."/>
            <person name="Cladiere L."/>
            <person name="Cock J.M."/>
            <person name="Coelho S.M."/>
            <person name="Colleoni C."/>
            <person name="Czjzek M."/>
            <person name="Da Silva C."/>
            <person name="Delage L."/>
            <person name="Denoeud F."/>
            <person name="Deschamps P."/>
            <person name="Dittami S.M."/>
            <person name="Gabaldon T."/>
            <person name="Gachon C.M."/>
            <person name="Groisillier A."/>
            <person name="Herve C."/>
            <person name="Jabbari K."/>
            <person name="Katinka M."/>
            <person name="Kloareg B."/>
            <person name="Kowalczyk N."/>
            <person name="Labadie K."/>
            <person name="Leblanc C."/>
            <person name="Lopez P.J."/>
            <person name="McLachlan D.H."/>
            <person name="Meslet-Cladiere L."/>
            <person name="Moustafa A."/>
            <person name="Nehr Z."/>
            <person name="Nyvall Collen P."/>
            <person name="Panaud O."/>
            <person name="Partensky F."/>
            <person name="Poulain J."/>
            <person name="Rensing S.A."/>
            <person name="Rousvoal S."/>
            <person name="Samson G."/>
            <person name="Symeonidi A."/>
            <person name="Weissenbach J."/>
            <person name="Zambounis A."/>
            <person name="Wincker P."/>
            <person name="Boyen C."/>
        </authorList>
    </citation>
    <scope>NUCLEOTIDE SEQUENCE [LARGE SCALE GENOMIC DNA]</scope>
    <source>
        <strain evidence="2">cv. Stackhouse</strain>
    </source>
</reference>